<dbReference type="PANTHER" id="PTHR32089">
    <property type="entry name" value="METHYL-ACCEPTING CHEMOTAXIS PROTEIN MCPB"/>
    <property type="match status" value="1"/>
</dbReference>
<gene>
    <name evidence="11" type="ORF">SAMN05216565_101482</name>
</gene>
<evidence type="ECO:0000313" key="11">
    <source>
        <dbReference type="EMBL" id="SDP08992.1"/>
    </source>
</evidence>
<keyword evidence="4 6" id="KW-0807">Transducer</keyword>
<organism evidence="11 12">
    <name type="scientific">Litchfieldia salsa</name>
    <dbReference type="NCBI Taxonomy" id="930152"/>
    <lineage>
        <taxon>Bacteria</taxon>
        <taxon>Bacillati</taxon>
        <taxon>Bacillota</taxon>
        <taxon>Bacilli</taxon>
        <taxon>Bacillales</taxon>
        <taxon>Bacillaceae</taxon>
        <taxon>Litchfieldia</taxon>
    </lineage>
</organism>
<dbReference type="OrthoDB" id="358716at2"/>
<evidence type="ECO:0000259" key="9">
    <source>
        <dbReference type="PROSITE" id="PS50111"/>
    </source>
</evidence>
<dbReference type="InterPro" id="IPR024478">
    <property type="entry name" value="HlyB_4HB_MCP"/>
</dbReference>
<dbReference type="CDD" id="cd06225">
    <property type="entry name" value="HAMP"/>
    <property type="match status" value="1"/>
</dbReference>
<feature type="compositionally biased region" description="Low complexity" evidence="7">
    <location>
        <begin position="280"/>
        <end position="291"/>
    </location>
</feature>
<dbReference type="PANTHER" id="PTHR32089:SF112">
    <property type="entry name" value="LYSOZYME-LIKE PROTEIN-RELATED"/>
    <property type="match status" value="1"/>
</dbReference>
<keyword evidence="12" id="KW-1185">Reference proteome</keyword>
<dbReference type="GO" id="GO:0007165">
    <property type="term" value="P:signal transduction"/>
    <property type="evidence" value="ECO:0007669"/>
    <property type="project" value="UniProtKB-KW"/>
</dbReference>
<dbReference type="SUPFAM" id="SSF58104">
    <property type="entry name" value="Methyl-accepting chemotaxis protein (MCP) signaling domain"/>
    <property type="match status" value="1"/>
</dbReference>
<dbReference type="SMART" id="SM00304">
    <property type="entry name" value="HAMP"/>
    <property type="match status" value="1"/>
</dbReference>
<name>A0A1H0PV35_9BACI</name>
<comment type="subcellular location">
    <subcellularLocation>
        <location evidence="1">Cell membrane</location>
    </subcellularLocation>
</comment>
<accession>A0A1H0PV35</accession>
<evidence type="ECO:0000256" key="8">
    <source>
        <dbReference type="SAM" id="Phobius"/>
    </source>
</evidence>
<dbReference type="Pfam" id="PF00672">
    <property type="entry name" value="HAMP"/>
    <property type="match status" value="1"/>
</dbReference>
<keyword evidence="2" id="KW-1003">Cell membrane</keyword>
<keyword evidence="8" id="KW-0812">Transmembrane</keyword>
<dbReference type="Pfam" id="PF12729">
    <property type="entry name" value="4HB_MCP_1"/>
    <property type="match status" value="1"/>
</dbReference>
<evidence type="ECO:0000259" key="10">
    <source>
        <dbReference type="PROSITE" id="PS50885"/>
    </source>
</evidence>
<keyword evidence="8" id="KW-1133">Transmembrane helix</keyword>
<feature type="transmembrane region" description="Helical" evidence="8">
    <location>
        <begin position="15"/>
        <end position="33"/>
    </location>
</feature>
<dbReference type="RefSeq" id="WP_090849531.1">
    <property type="nucleotide sequence ID" value="NZ_FNJU01000001.1"/>
</dbReference>
<dbReference type="InterPro" id="IPR004089">
    <property type="entry name" value="MCPsignal_dom"/>
</dbReference>
<dbReference type="PROSITE" id="PS50885">
    <property type="entry name" value="HAMP"/>
    <property type="match status" value="1"/>
</dbReference>
<evidence type="ECO:0000256" key="1">
    <source>
        <dbReference type="ARBA" id="ARBA00004236"/>
    </source>
</evidence>
<proteinExistence type="inferred from homology"/>
<dbReference type="EMBL" id="FNJU01000001">
    <property type="protein sequence ID" value="SDP08992.1"/>
    <property type="molecule type" value="Genomic_DNA"/>
</dbReference>
<dbReference type="CDD" id="cd11386">
    <property type="entry name" value="MCP_signal"/>
    <property type="match status" value="1"/>
</dbReference>
<dbReference type="Pfam" id="PF00015">
    <property type="entry name" value="MCPsignal"/>
    <property type="match status" value="1"/>
</dbReference>
<dbReference type="GO" id="GO:0004888">
    <property type="term" value="F:transmembrane signaling receptor activity"/>
    <property type="evidence" value="ECO:0007669"/>
    <property type="project" value="InterPro"/>
</dbReference>
<dbReference type="InterPro" id="IPR004090">
    <property type="entry name" value="Chemotax_Me-accpt_rcpt"/>
</dbReference>
<evidence type="ECO:0000256" key="7">
    <source>
        <dbReference type="SAM" id="MobiDB-lite"/>
    </source>
</evidence>
<feature type="region of interest" description="Disordered" evidence="7">
    <location>
        <begin position="280"/>
        <end position="314"/>
    </location>
</feature>
<evidence type="ECO:0000256" key="5">
    <source>
        <dbReference type="ARBA" id="ARBA00029447"/>
    </source>
</evidence>
<keyword evidence="3 8" id="KW-0472">Membrane</keyword>
<dbReference type="GO" id="GO:0006935">
    <property type="term" value="P:chemotaxis"/>
    <property type="evidence" value="ECO:0007669"/>
    <property type="project" value="InterPro"/>
</dbReference>
<dbReference type="AlphaFoldDB" id="A0A1H0PV35"/>
<feature type="compositionally biased region" description="Polar residues" evidence="7">
    <location>
        <begin position="299"/>
        <end position="314"/>
    </location>
</feature>
<evidence type="ECO:0000256" key="4">
    <source>
        <dbReference type="ARBA" id="ARBA00023224"/>
    </source>
</evidence>
<dbReference type="PRINTS" id="PR00260">
    <property type="entry name" value="CHEMTRNSDUCR"/>
</dbReference>
<dbReference type="PROSITE" id="PS50111">
    <property type="entry name" value="CHEMOTAXIS_TRANSDUC_2"/>
    <property type="match status" value="1"/>
</dbReference>
<feature type="domain" description="HAMP" evidence="10">
    <location>
        <begin position="218"/>
        <end position="270"/>
    </location>
</feature>
<dbReference type="Proteomes" id="UP000199159">
    <property type="component" value="Unassembled WGS sequence"/>
</dbReference>
<dbReference type="Gene3D" id="1.10.287.950">
    <property type="entry name" value="Methyl-accepting chemotaxis protein"/>
    <property type="match status" value="1"/>
</dbReference>
<evidence type="ECO:0000256" key="6">
    <source>
        <dbReference type="PROSITE-ProRule" id="PRU00284"/>
    </source>
</evidence>
<feature type="transmembrane region" description="Helical" evidence="8">
    <location>
        <begin position="195"/>
        <end position="217"/>
    </location>
</feature>
<dbReference type="STRING" id="930152.SAMN05216565_101482"/>
<reference evidence="12" key="1">
    <citation type="submission" date="2016-10" db="EMBL/GenBank/DDBJ databases">
        <authorList>
            <person name="Varghese N."/>
            <person name="Submissions S."/>
        </authorList>
    </citation>
    <scope>NUCLEOTIDE SEQUENCE [LARGE SCALE GENOMIC DNA]</scope>
    <source>
        <strain evidence="12">IBRC-M10078</strain>
    </source>
</reference>
<dbReference type="GO" id="GO:0005886">
    <property type="term" value="C:plasma membrane"/>
    <property type="evidence" value="ECO:0007669"/>
    <property type="project" value="UniProtKB-SubCell"/>
</dbReference>
<protein>
    <submittedName>
        <fullName evidence="11">Methyl-accepting chemotaxis protein</fullName>
    </submittedName>
</protein>
<evidence type="ECO:0000256" key="3">
    <source>
        <dbReference type="ARBA" id="ARBA00023136"/>
    </source>
</evidence>
<dbReference type="Gene3D" id="1.10.8.500">
    <property type="entry name" value="HAMP domain in histidine kinase"/>
    <property type="match status" value="1"/>
</dbReference>
<dbReference type="InterPro" id="IPR003660">
    <property type="entry name" value="HAMP_dom"/>
</dbReference>
<dbReference type="SMART" id="SM00283">
    <property type="entry name" value="MA"/>
    <property type="match status" value="1"/>
</dbReference>
<evidence type="ECO:0000256" key="2">
    <source>
        <dbReference type="ARBA" id="ARBA00022475"/>
    </source>
</evidence>
<feature type="domain" description="Methyl-accepting transducer" evidence="9">
    <location>
        <begin position="289"/>
        <end position="560"/>
    </location>
</feature>
<evidence type="ECO:0000313" key="12">
    <source>
        <dbReference type="Proteomes" id="UP000199159"/>
    </source>
</evidence>
<sequence length="575" mass="62165">MKIGSKFTFFKNLSVFKKIVIILVISALGLGLVGMEGITSVNKIAKGEEIIYEEQLIPNQLFGELRSLDAKLDIYSLEILLSESAQKEEVLGKLIATAEEVDKLQGEIDRLRLHPNIQEKYEMYKQKNSKIGEVAKKMIGLSFENKNGEAFTSYLEEVKPLRDEVNNALTDIQALNAENAEFIYKADKTIAKKTSVFLTTIMILSLLVSLLVGIVVARSIVQPIRQLQGFLSEVENGDFTVEGTYKSKDEVGKLTSSFNSMIGGVRSIIKTMSETSEQLAASSQELSASAEESTRASEHISSTIQELSDGSKNQLQSVDNSNLVIVDMSTSTERISKSTDHVLTNAQETSHLSKEGKESINKVSTQMKSINQTVTSLVEAFKGLKERTDEIGNITSVITGIADQTNLLALNAAIEAARAGEQGKGFAVVAGEVRKLAEQSAQSADQISKLIKVIQVDTQQTMNTVTSASSEVNEGLVVVQDAGTIFNNIEGSITEVVTQIDEVANLVNSLASGMGQVTQSINGVKEIADETAASSESISSATEEQLASMEEIASSAQVLAKNAETLQLLISNFKV</sequence>
<comment type="similarity">
    <text evidence="5">Belongs to the methyl-accepting chemotaxis (MCP) protein family.</text>
</comment>